<sequence>MTTSVPVHPGDLRDVTVVLHVRDHARTLPACLDSLLGQTLGIDRIEIIAMDDGSTDEGGALLAEAEQRHPGLVRAGQFRRGLSTADARNWGMSQAAGRYLLFLTGADRLAPKALELMVASADAHEADVVLGKLESSGKHTVATSMFRRTQGSVDLYGSRVYWSLTPDKLFRTSLVRRRGLEFPTDMTIGEDQAFTAAALVHADNIAVVADEPCVIKGPAQTGSVPLQQRVALASRMIGLLTSMVPPGPRLDLLISRHLEADLGKATGPLLLASDQPAEREQTLWAAAELLRAQVPASALALLPRPLAVRYALLAAGHHAEAEEMAAYEADKTRPAPRKKVEDGVVYTQLPFFRDPAVNLPDEVFDITAKMTVNQLLTGLRWNGSLLLLDGHAFFEQLSTRDRNTKVVLRNRITGAEERFSVTARRDETLLNSKGKARAMGRFSTRINLRQMSDGRPLGTGVWDVCLAVSFEGVTQEVRLGRKRSDEVDVVSRAPMVFAPSATTPGHELAATPFYTQEGHLALEVSERLPLPSGR</sequence>
<dbReference type="PANTHER" id="PTHR43685:SF2">
    <property type="entry name" value="GLYCOSYLTRANSFERASE 2-LIKE DOMAIN-CONTAINING PROTEIN"/>
    <property type="match status" value="1"/>
</dbReference>
<gene>
    <name evidence="3" type="ORF">SLA_5891</name>
</gene>
<dbReference type="Proteomes" id="UP000217676">
    <property type="component" value="Chromosome"/>
</dbReference>
<dbReference type="SUPFAM" id="SSF53448">
    <property type="entry name" value="Nucleotide-diphospho-sugar transferases"/>
    <property type="match status" value="1"/>
</dbReference>
<dbReference type="Pfam" id="PF22181">
    <property type="entry name" value="TarS_linker"/>
    <property type="match status" value="1"/>
</dbReference>
<keyword evidence="4" id="KW-1185">Reference proteome</keyword>
<evidence type="ECO:0000259" key="1">
    <source>
        <dbReference type="Pfam" id="PF00535"/>
    </source>
</evidence>
<dbReference type="AlphaFoldDB" id="A0A160P7G9"/>
<protein>
    <submittedName>
        <fullName evidence="3">Uncharacterized protein</fullName>
    </submittedName>
</protein>
<accession>A0A160P7G9</accession>
<dbReference type="Gene3D" id="3.90.550.10">
    <property type="entry name" value="Spore Coat Polysaccharide Biosynthesis Protein SpsA, Chain A"/>
    <property type="match status" value="1"/>
</dbReference>
<dbReference type="InterPro" id="IPR054028">
    <property type="entry name" value="TarS/TarP_linker"/>
</dbReference>
<feature type="domain" description="Glycosyltransferase 2-like" evidence="1">
    <location>
        <begin position="21"/>
        <end position="149"/>
    </location>
</feature>
<dbReference type="InterPro" id="IPR029044">
    <property type="entry name" value="Nucleotide-diphossugar_trans"/>
</dbReference>
<organism evidence="3 4">
    <name type="scientific">Streptomyces laurentii</name>
    <dbReference type="NCBI Taxonomy" id="39478"/>
    <lineage>
        <taxon>Bacteria</taxon>
        <taxon>Bacillati</taxon>
        <taxon>Actinomycetota</taxon>
        <taxon>Actinomycetes</taxon>
        <taxon>Kitasatosporales</taxon>
        <taxon>Streptomycetaceae</taxon>
        <taxon>Streptomyces</taxon>
    </lineage>
</organism>
<name>A0A160P7G9_STRLU</name>
<evidence type="ECO:0000313" key="4">
    <source>
        <dbReference type="Proteomes" id="UP000217676"/>
    </source>
</evidence>
<feature type="domain" description="TarS/TarP linker" evidence="2">
    <location>
        <begin position="240"/>
        <end position="325"/>
    </location>
</feature>
<dbReference type="InterPro" id="IPR001173">
    <property type="entry name" value="Glyco_trans_2-like"/>
</dbReference>
<evidence type="ECO:0000313" key="3">
    <source>
        <dbReference type="EMBL" id="BAU86760.1"/>
    </source>
</evidence>
<dbReference type="Pfam" id="PF00535">
    <property type="entry name" value="Glycos_transf_2"/>
    <property type="match status" value="1"/>
</dbReference>
<proteinExistence type="predicted"/>
<dbReference type="PANTHER" id="PTHR43685">
    <property type="entry name" value="GLYCOSYLTRANSFERASE"/>
    <property type="match status" value="1"/>
</dbReference>
<dbReference type="CDD" id="cd00761">
    <property type="entry name" value="Glyco_tranf_GTA_type"/>
    <property type="match status" value="1"/>
</dbReference>
<evidence type="ECO:0000259" key="2">
    <source>
        <dbReference type="Pfam" id="PF22181"/>
    </source>
</evidence>
<dbReference type="EMBL" id="AP017424">
    <property type="protein sequence ID" value="BAU86760.1"/>
    <property type="molecule type" value="Genomic_DNA"/>
</dbReference>
<dbReference type="KEGG" id="slau:SLA_5891"/>
<reference evidence="3 4" key="1">
    <citation type="journal article" date="2016" name="Genome Announc.">
        <title>Complete Genome Sequence of Thiostrepton-Producing Streptomyces laurentii ATCC 31255.</title>
        <authorList>
            <person name="Doi K."/>
            <person name="Fujino Y."/>
            <person name="Nagayoshi Y."/>
            <person name="Ohshima T."/>
            <person name="Ogata S."/>
        </authorList>
    </citation>
    <scope>NUCLEOTIDE SEQUENCE [LARGE SCALE GENOMIC DNA]</scope>
    <source>
        <strain evidence="3 4">ATCC 31255</strain>
    </source>
</reference>
<dbReference type="InterPro" id="IPR050834">
    <property type="entry name" value="Glycosyltransf_2"/>
</dbReference>